<dbReference type="OrthoDB" id="9806476at2"/>
<feature type="domain" description="Thoeris anti-defense 2-like" evidence="1">
    <location>
        <begin position="1"/>
        <end position="68"/>
    </location>
</feature>
<geneLocation type="plasmid" evidence="2 3">
    <name>pNXO2</name>
</geneLocation>
<protein>
    <recommendedName>
        <fullName evidence="1">Thoeris anti-defense 2-like domain-containing protein</fullName>
    </recommendedName>
</protein>
<dbReference type="EMBL" id="CP011450">
    <property type="protein sequence ID" value="AKH18976.1"/>
    <property type="molecule type" value="Genomic_DNA"/>
</dbReference>
<dbReference type="InterPro" id="IPR021361">
    <property type="entry name" value="Tad2-like_dom"/>
</dbReference>
<evidence type="ECO:0000313" key="2">
    <source>
        <dbReference type="EMBL" id="AKH18976.1"/>
    </source>
</evidence>
<dbReference type="AlphaFoldDB" id="A0A0F7JRA8"/>
<dbReference type="Proteomes" id="UP000018851">
    <property type="component" value="Plasmid pNXO2"/>
</dbReference>
<dbReference type="KEGG" id="ssan:NX02_p1675"/>
<keyword evidence="3" id="KW-1185">Reference proteome</keyword>
<organism evidence="2 3">
    <name type="scientific">Sphingomonas sanxanigenens DSM 19645 = NX02</name>
    <dbReference type="NCBI Taxonomy" id="1123269"/>
    <lineage>
        <taxon>Bacteria</taxon>
        <taxon>Pseudomonadati</taxon>
        <taxon>Pseudomonadota</taxon>
        <taxon>Alphaproteobacteria</taxon>
        <taxon>Sphingomonadales</taxon>
        <taxon>Sphingomonadaceae</taxon>
        <taxon>Sphingomonas</taxon>
    </lineage>
</organism>
<gene>
    <name evidence="2" type="ORF">NX02_p1675</name>
</gene>
<dbReference type="Pfam" id="PF11195">
    <property type="entry name" value="Tad2-like"/>
    <property type="match status" value="1"/>
</dbReference>
<keyword evidence="2" id="KW-0614">Plasmid</keyword>
<dbReference type="RefSeq" id="WP_047100420.1">
    <property type="nucleotide sequence ID" value="NZ_CP011450.1"/>
</dbReference>
<name>A0A0F7JRA8_9SPHN</name>
<sequence>MMLDEVLGHLRSGARARRAGWHDGLLYIHAPSNTDFLEVILVYRQGGHDREQPWPPRRADWFADDWSLL</sequence>
<proteinExistence type="predicted"/>
<accession>A0A0F7JRA8</accession>
<evidence type="ECO:0000313" key="3">
    <source>
        <dbReference type="Proteomes" id="UP000018851"/>
    </source>
</evidence>
<evidence type="ECO:0000259" key="1">
    <source>
        <dbReference type="Pfam" id="PF11195"/>
    </source>
</evidence>
<reference evidence="2 3" key="1">
    <citation type="submission" date="2015-05" db="EMBL/GenBank/DDBJ databases">
        <title>Plasmid of Sphingomonas sanxanigenens NX02.</title>
        <authorList>
            <person name="Huang H."/>
            <person name="Ma T."/>
        </authorList>
    </citation>
    <scope>NUCLEOTIDE SEQUENCE [LARGE SCALE GENOMIC DNA]</scope>
    <source>
        <strain evidence="2 3">NX02</strain>
        <plasmid evidence="3">Plasmid pNXO2</plasmid>
    </source>
</reference>